<protein>
    <submittedName>
        <fullName evidence="1">Uncharacterized protein</fullName>
    </submittedName>
</protein>
<name>A0A8D8SGR3_9HEMI</name>
<dbReference type="EMBL" id="HBUF01221051">
    <property type="protein sequence ID" value="CAG6669425.1"/>
    <property type="molecule type" value="Transcribed_RNA"/>
</dbReference>
<dbReference type="EMBL" id="HBUF01221050">
    <property type="protein sequence ID" value="CAG6669422.1"/>
    <property type="molecule type" value="Transcribed_RNA"/>
</dbReference>
<sequence>MANITNLILRSLCVILKFKFSASSRLYFKFCTSHSSLWNTITPPPFLLILHLHIWVKFLNWYASASSVLTFTSVSMRRSSFGKTFLIFTISRSQFNFRLRMFIWSTDNSRFWFKVCCHSTILSRDSQLGCTLCIHLNKFELLFRFIK</sequence>
<dbReference type="AlphaFoldDB" id="A0A8D8SGR3"/>
<dbReference type="EMBL" id="HBUF01221048">
    <property type="protein sequence ID" value="CAG6669416.1"/>
    <property type="molecule type" value="Transcribed_RNA"/>
</dbReference>
<evidence type="ECO:0000313" key="1">
    <source>
        <dbReference type="EMBL" id="CAG6669428.1"/>
    </source>
</evidence>
<accession>A0A8D8SGR3</accession>
<proteinExistence type="predicted"/>
<reference evidence="1" key="1">
    <citation type="submission" date="2021-05" db="EMBL/GenBank/DDBJ databases">
        <authorList>
            <person name="Alioto T."/>
            <person name="Alioto T."/>
            <person name="Gomez Garrido J."/>
        </authorList>
    </citation>
    <scope>NUCLEOTIDE SEQUENCE</scope>
</reference>
<dbReference type="EMBL" id="HBUF01221052">
    <property type="protein sequence ID" value="CAG6669428.1"/>
    <property type="molecule type" value="Transcribed_RNA"/>
</dbReference>
<organism evidence="1">
    <name type="scientific">Cacopsylla melanoneura</name>
    <dbReference type="NCBI Taxonomy" id="428564"/>
    <lineage>
        <taxon>Eukaryota</taxon>
        <taxon>Metazoa</taxon>
        <taxon>Ecdysozoa</taxon>
        <taxon>Arthropoda</taxon>
        <taxon>Hexapoda</taxon>
        <taxon>Insecta</taxon>
        <taxon>Pterygota</taxon>
        <taxon>Neoptera</taxon>
        <taxon>Paraneoptera</taxon>
        <taxon>Hemiptera</taxon>
        <taxon>Sternorrhyncha</taxon>
        <taxon>Psylloidea</taxon>
        <taxon>Psyllidae</taxon>
        <taxon>Psyllinae</taxon>
        <taxon>Cacopsylla</taxon>
    </lineage>
</organism>
<dbReference type="EMBL" id="HBUF01221049">
    <property type="protein sequence ID" value="CAG6669419.1"/>
    <property type="molecule type" value="Transcribed_RNA"/>
</dbReference>